<protein>
    <submittedName>
        <fullName evidence="3 4">PhzF superfamily (YHI9)</fullName>
    </submittedName>
</protein>
<dbReference type="GO" id="GO:0016853">
    <property type="term" value="F:isomerase activity"/>
    <property type="evidence" value="ECO:0007669"/>
    <property type="project" value="UniProtKB-KW"/>
</dbReference>
<dbReference type="InterPro" id="IPR003719">
    <property type="entry name" value="Phenazine_PhzF-like"/>
</dbReference>
<evidence type="ECO:0000313" key="5">
    <source>
        <dbReference type="Proteomes" id="UP001154255"/>
    </source>
</evidence>
<dbReference type="EMBL" id="CAMXCM010000001">
    <property type="protein sequence ID" value="CAI3922328.1"/>
    <property type="molecule type" value="Genomic_DNA"/>
</dbReference>
<evidence type="ECO:0000313" key="3">
    <source>
        <dbReference type="EMBL" id="CAI3922328.1"/>
    </source>
</evidence>
<keyword evidence="6" id="KW-1185">Reference proteome</keyword>
<dbReference type="SUPFAM" id="SSF54506">
    <property type="entry name" value="Diaminopimelate epimerase-like"/>
    <property type="match status" value="1"/>
</dbReference>
<dbReference type="AlphaFoldDB" id="A0A9W4X5S0"/>
<dbReference type="PANTHER" id="PTHR13774:SF17">
    <property type="entry name" value="PHENAZINE BIOSYNTHESIS-LIKE DOMAIN-CONTAINING PROTEIN"/>
    <property type="match status" value="1"/>
</dbReference>
<organism evidence="3 5">
    <name type="scientific">Commensalibacter communis</name>
    <dbReference type="NCBI Taxonomy" id="2972786"/>
    <lineage>
        <taxon>Bacteria</taxon>
        <taxon>Pseudomonadati</taxon>
        <taxon>Pseudomonadota</taxon>
        <taxon>Alphaproteobacteria</taxon>
        <taxon>Acetobacterales</taxon>
        <taxon>Acetobacteraceae</taxon>
    </lineage>
</organism>
<keyword evidence="2" id="KW-0413">Isomerase</keyword>
<comment type="caution">
    <text evidence="3">The sequence shown here is derived from an EMBL/GenBank/DDBJ whole genome shotgun (WGS) entry which is preliminary data.</text>
</comment>
<dbReference type="Proteomes" id="UP001154259">
    <property type="component" value="Unassembled WGS sequence"/>
</dbReference>
<dbReference type="GO" id="GO:0005737">
    <property type="term" value="C:cytoplasm"/>
    <property type="evidence" value="ECO:0007669"/>
    <property type="project" value="TreeGrafter"/>
</dbReference>
<sequence>MSETAFAIKSNQDRFELRWFTPGDEIDLCGHATLATAYILMRFFDVKDQIIFDTRSGALKVCQKGDLYELDMPSYQLAPGTITNIIEEAIGIRPQEVWKARDLVCILENEDQVKSVIIDEQKAKILEGLLLHVTARSTKYDCVTRSFAPKLGVLEDPVCGSGHCHIVPLWAKKLNKTTLIALQASQRSGILYCRYDKDRVYLAGKAVLYSINELFLGLLS</sequence>
<evidence type="ECO:0000313" key="4">
    <source>
        <dbReference type="EMBL" id="CAI3938933.1"/>
    </source>
</evidence>
<evidence type="ECO:0000256" key="2">
    <source>
        <dbReference type="ARBA" id="ARBA00023235"/>
    </source>
</evidence>
<dbReference type="Pfam" id="PF02567">
    <property type="entry name" value="PhzC-PhzF"/>
    <property type="match status" value="1"/>
</dbReference>
<proteinExistence type="inferred from homology"/>
<dbReference type="PANTHER" id="PTHR13774">
    <property type="entry name" value="PHENAZINE BIOSYNTHESIS PROTEIN"/>
    <property type="match status" value="1"/>
</dbReference>
<gene>
    <name evidence="4" type="ORF">R53529_LOCUS993</name>
    <name evidence="3" type="ORF">R53530_LOCUS108</name>
</gene>
<dbReference type="EMBL" id="CAMXCS010000001">
    <property type="protein sequence ID" value="CAI3938933.1"/>
    <property type="molecule type" value="Genomic_DNA"/>
</dbReference>
<comment type="similarity">
    <text evidence="1">Belongs to the PhzF family.</text>
</comment>
<reference evidence="3" key="1">
    <citation type="submission" date="2022-10" db="EMBL/GenBank/DDBJ databases">
        <authorList>
            <person name="Botero Cardona J."/>
        </authorList>
    </citation>
    <scope>NUCLEOTIDE SEQUENCE</scope>
    <source>
        <strain evidence="3">LMG 31819</strain>
        <strain evidence="4">R-53529</strain>
    </source>
</reference>
<dbReference type="Gene3D" id="3.10.310.10">
    <property type="entry name" value="Diaminopimelate Epimerase, Chain A, domain 1"/>
    <property type="match status" value="2"/>
</dbReference>
<evidence type="ECO:0000256" key="1">
    <source>
        <dbReference type="ARBA" id="ARBA00008270"/>
    </source>
</evidence>
<dbReference type="Proteomes" id="UP001154255">
    <property type="component" value="Unassembled WGS sequence"/>
</dbReference>
<name>A0A9W4X5S0_9PROT</name>
<evidence type="ECO:0000313" key="6">
    <source>
        <dbReference type="Proteomes" id="UP001154259"/>
    </source>
</evidence>
<accession>A0A9W4X5S0</accession>